<comment type="caution">
    <text evidence="8">The sequence shown here is derived from an EMBL/GenBank/DDBJ whole genome shotgun (WGS) entry which is preliminary data.</text>
</comment>
<dbReference type="SUPFAM" id="SSF47203">
    <property type="entry name" value="Acyl-CoA dehydrogenase C-terminal domain-like"/>
    <property type="match status" value="1"/>
</dbReference>
<evidence type="ECO:0000256" key="3">
    <source>
        <dbReference type="ARBA" id="ARBA00022630"/>
    </source>
</evidence>
<dbReference type="InterPro" id="IPR037069">
    <property type="entry name" value="AcylCoA_DH/ox_N_sf"/>
</dbReference>
<dbReference type="InterPro" id="IPR013786">
    <property type="entry name" value="AcylCoA_DH/ox_N"/>
</dbReference>
<keyword evidence="3" id="KW-0285">Flavoprotein</keyword>
<evidence type="ECO:0000313" key="8">
    <source>
        <dbReference type="EMBL" id="MEY8039831.1"/>
    </source>
</evidence>
<dbReference type="EMBL" id="JBGEHV010000015">
    <property type="protein sequence ID" value="MEY8039831.1"/>
    <property type="molecule type" value="Genomic_DNA"/>
</dbReference>
<sequence>MRFAPSNEHTAFAASLGELLRGSDVPGIARAWAEGDHGPGLALWHRLAELGVTALLVPEDAGGLGADAVDLAIAFEVLGYHAVPGPLVESAAVVPVLLAGSAAGQGWLPRLAAGESLATVAVHPHVPHALDADVAALRLSVTGDEVRVCTGTGTGPLRSVDPARRLFALPPGELLPIGCGAAFDHGVLAVSSQLIGAAQRVLDDSVAHAARRTQYGREIGRFQAVKHLLADVAVAVELARPLVRGAAVALAGAAPEAARDVSAARVAAADAAHLAVRTGLQVHGAVGYTREHDLGLWLTKVRALIGGWGTGSFHRRRVREALTGAADGSGGGRT</sequence>
<gene>
    <name evidence="8" type="ORF">AB8O55_10525</name>
</gene>
<dbReference type="Gene3D" id="1.20.140.10">
    <property type="entry name" value="Butyryl-CoA Dehydrogenase, subunit A, domain 3"/>
    <property type="match status" value="1"/>
</dbReference>
<organism evidence="8 9">
    <name type="scientific">Saccharopolyspora cebuensis</name>
    <dbReference type="NCBI Taxonomy" id="418759"/>
    <lineage>
        <taxon>Bacteria</taxon>
        <taxon>Bacillati</taxon>
        <taxon>Actinomycetota</taxon>
        <taxon>Actinomycetes</taxon>
        <taxon>Pseudonocardiales</taxon>
        <taxon>Pseudonocardiaceae</taxon>
        <taxon>Saccharopolyspora</taxon>
    </lineage>
</organism>
<dbReference type="Proteomes" id="UP001564626">
    <property type="component" value="Unassembled WGS sequence"/>
</dbReference>
<dbReference type="InterPro" id="IPR009075">
    <property type="entry name" value="AcylCo_DH/oxidase_C"/>
</dbReference>
<keyword evidence="9" id="KW-1185">Reference proteome</keyword>
<evidence type="ECO:0000256" key="4">
    <source>
        <dbReference type="ARBA" id="ARBA00022827"/>
    </source>
</evidence>
<dbReference type="Pfam" id="PF02771">
    <property type="entry name" value="Acyl-CoA_dh_N"/>
    <property type="match status" value="1"/>
</dbReference>
<dbReference type="InterPro" id="IPR036250">
    <property type="entry name" value="AcylCo_DH-like_C"/>
</dbReference>
<evidence type="ECO:0000259" key="6">
    <source>
        <dbReference type="Pfam" id="PF00441"/>
    </source>
</evidence>
<evidence type="ECO:0000259" key="7">
    <source>
        <dbReference type="Pfam" id="PF02771"/>
    </source>
</evidence>
<feature type="domain" description="Acyl-CoA dehydrogenase/oxidase N-terminal" evidence="7">
    <location>
        <begin position="7"/>
        <end position="115"/>
    </location>
</feature>
<dbReference type="SUPFAM" id="SSF56645">
    <property type="entry name" value="Acyl-CoA dehydrogenase NM domain-like"/>
    <property type="match status" value="1"/>
</dbReference>
<comment type="similarity">
    <text evidence="2">Belongs to the acyl-CoA dehydrogenase family.</text>
</comment>
<protein>
    <submittedName>
        <fullName evidence="8">Acyl-CoA dehydrogenase family protein</fullName>
    </submittedName>
</protein>
<feature type="domain" description="Acyl-CoA dehydrogenase/oxidase C-terminal" evidence="6">
    <location>
        <begin position="182"/>
        <end position="322"/>
    </location>
</feature>
<dbReference type="Pfam" id="PF00441">
    <property type="entry name" value="Acyl-CoA_dh_1"/>
    <property type="match status" value="1"/>
</dbReference>
<evidence type="ECO:0000313" key="9">
    <source>
        <dbReference type="Proteomes" id="UP001564626"/>
    </source>
</evidence>
<evidence type="ECO:0000256" key="5">
    <source>
        <dbReference type="ARBA" id="ARBA00023002"/>
    </source>
</evidence>
<dbReference type="Gene3D" id="1.10.540.10">
    <property type="entry name" value="Acyl-CoA dehydrogenase/oxidase, N-terminal domain"/>
    <property type="match status" value="1"/>
</dbReference>
<accession>A0ABV4CFP6</accession>
<keyword evidence="5" id="KW-0560">Oxidoreductase</keyword>
<evidence type="ECO:0000256" key="2">
    <source>
        <dbReference type="ARBA" id="ARBA00009347"/>
    </source>
</evidence>
<proteinExistence type="inferred from homology"/>
<dbReference type="InterPro" id="IPR009100">
    <property type="entry name" value="AcylCoA_DH/oxidase_NM_dom_sf"/>
</dbReference>
<reference evidence="8 9" key="1">
    <citation type="submission" date="2024-08" db="EMBL/GenBank/DDBJ databases">
        <title>Genome mining of Saccharopolyspora cebuensis PGLac3 from Nigerian medicinal plant.</title>
        <authorList>
            <person name="Ezeobiora C.E."/>
            <person name="Igbokwe N.H."/>
            <person name="Amin D.H."/>
            <person name="Mendie U.E."/>
        </authorList>
    </citation>
    <scope>NUCLEOTIDE SEQUENCE [LARGE SCALE GENOMIC DNA]</scope>
    <source>
        <strain evidence="8 9">PGLac3</strain>
    </source>
</reference>
<dbReference type="PANTHER" id="PTHR43884">
    <property type="entry name" value="ACYL-COA DEHYDROGENASE"/>
    <property type="match status" value="1"/>
</dbReference>
<name>A0ABV4CFP6_9PSEU</name>
<dbReference type="PANTHER" id="PTHR43884:SF20">
    <property type="entry name" value="ACYL-COA DEHYDROGENASE FADE28"/>
    <property type="match status" value="1"/>
</dbReference>
<dbReference type="RefSeq" id="WP_345363971.1">
    <property type="nucleotide sequence ID" value="NZ_BAABII010000010.1"/>
</dbReference>
<keyword evidence="4" id="KW-0274">FAD</keyword>
<evidence type="ECO:0000256" key="1">
    <source>
        <dbReference type="ARBA" id="ARBA00001974"/>
    </source>
</evidence>
<comment type="cofactor">
    <cofactor evidence="1">
        <name>FAD</name>
        <dbReference type="ChEBI" id="CHEBI:57692"/>
    </cofactor>
</comment>